<evidence type="ECO:0000313" key="8">
    <source>
        <dbReference type="Proteomes" id="UP000014680"/>
    </source>
</evidence>
<dbReference type="Proteomes" id="UP000014680">
    <property type="component" value="Unassembled WGS sequence"/>
</dbReference>
<dbReference type="InterPro" id="IPR000719">
    <property type="entry name" value="Prot_kinase_dom"/>
</dbReference>
<dbReference type="SMART" id="SM00220">
    <property type="entry name" value="S_TKc"/>
    <property type="match status" value="1"/>
</dbReference>
<name>A0A0A1U3T9_ENTIV</name>
<accession>A0A0A1U3T9</accession>
<keyword evidence="3" id="KW-0547">Nucleotide-binding</keyword>
<dbReference type="PROSITE" id="PS50011">
    <property type="entry name" value="PROTEIN_KINASE_DOM"/>
    <property type="match status" value="1"/>
</dbReference>
<dbReference type="VEuPathDB" id="AmoebaDB:EIN_368540"/>
<organism evidence="7 8">
    <name type="scientific">Entamoeba invadens IP1</name>
    <dbReference type="NCBI Taxonomy" id="370355"/>
    <lineage>
        <taxon>Eukaryota</taxon>
        <taxon>Amoebozoa</taxon>
        <taxon>Evosea</taxon>
        <taxon>Archamoebae</taxon>
        <taxon>Mastigamoebida</taxon>
        <taxon>Entamoebidae</taxon>
        <taxon>Entamoeba</taxon>
    </lineage>
</organism>
<keyword evidence="1 7" id="KW-0723">Serine/threonine-protein kinase</keyword>
<evidence type="ECO:0000313" key="7">
    <source>
        <dbReference type="EMBL" id="ELP88826.1"/>
    </source>
</evidence>
<dbReference type="GeneID" id="14887800"/>
<keyword evidence="4 7" id="KW-0418">Kinase</keyword>
<dbReference type="EMBL" id="KB206690">
    <property type="protein sequence ID" value="ELP88826.1"/>
    <property type="molecule type" value="Genomic_DNA"/>
</dbReference>
<dbReference type="Pfam" id="PF00069">
    <property type="entry name" value="Pkinase"/>
    <property type="match status" value="1"/>
</dbReference>
<dbReference type="GO" id="GO:0005634">
    <property type="term" value="C:nucleus"/>
    <property type="evidence" value="ECO:0007669"/>
    <property type="project" value="TreeGrafter"/>
</dbReference>
<evidence type="ECO:0000256" key="4">
    <source>
        <dbReference type="ARBA" id="ARBA00022777"/>
    </source>
</evidence>
<dbReference type="OrthoDB" id="346907at2759"/>
<feature type="domain" description="Protein kinase" evidence="6">
    <location>
        <begin position="26"/>
        <end position="266"/>
    </location>
</feature>
<dbReference type="PANTHER" id="PTHR24345">
    <property type="entry name" value="SERINE/THREONINE-PROTEIN KINASE PLK"/>
    <property type="match status" value="1"/>
</dbReference>
<dbReference type="Gene3D" id="1.10.510.10">
    <property type="entry name" value="Transferase(Phosphotransferase) domain 1"/>
    <property type="match status" value="1"/>
</dbReference>
<gene>
    <name evidence="7" type="ORF">EIN_368540</name>
</gene>
<evidence type="ECO:0000259" key="6">
    <source>
        <dbReference type="PROSITE" id="PS50011"/>
    </source>
</evidence>
<dbReference type="GO" id="GO:0005524">
    <property type="term" value="F:ATP binding"/>
    <property type="evidence" value="ECO:0007669"/>
    <property type="project" value="UniProtKB-KW"/>
</dbReference>
<keyword evidence="2" id="KW-0808">Transferase</keyword>
<dbReference type="PANTHER" id="PTHR24345:SF91">
    <property type="entry name" value="SERINE_THREONINE-PROTEIN KINASE PLK4"/>
    <property type="match status" value="1"/>
</dbReference>
<evidence type="ECO:0000256" key="1">
    <source>
        <dbReference type="ARBA" id="ARBA00022527"/>
    </source>
</evidence>
<keyword evidence="5" id="KW-0067">ATP-binding</keyword>
<reference evidence="7 8" key="1">
    <citation type="submission" date="2012-10" db="EMBL/GenBank/DDBJ databases">
        <authorList>
            <person name="Zafar N."/>
            <person name="Inman J."/>
            <person name="Hall N."/>
            <person name="Lorenzi H."/>
            <person name="Caler E."/>
        </authorList>
    </citation>
    <scope>NUCLEOTIDE SEQUENCE [LARGE SCALE GENOMIC DNA]</scope>
    <source>
        <strain evidence="7 8">IP1</strain>
    </source>
</reference>
<dbReference type="SUPFAM" id="SSF56112">
    <property type="entry name" value="Protein kinase-like (PK-like)"/>
    <property type="match status" value="1"/>
</dbReference>
<protein>
    <submittedName>
        <fullName evidence="7">Serine/threonine protein kinase ark1, putative</fullName>
    </submittedName>
</protein>
<evidence type="ECO:0000256" key="2">
    <source>
        <dbReference type="ARBA" id="ARBA00022679"/>
    </source>
</evidence>
<sequence length="372" mass="42219">MQNTSFEQTDPFDNPIEQLPNNIGKYQRGLLLGQTYAGFIYSALDTETRHLVSLIHVYRRFSQLHWEDVVDYHKKVNHTNVLTVQDLVRDGDTCILITEYCGFGQISDYIFSSTRFNEETVQIIVIQLLNLIHYLSLNSIVFTHLRVSNIFINTDGKVKCFGIFPEEFAICSGPVFVPPDAFFGNDKKPNDSWDVWALGVVIVEMMNGTAPFAEMADLLKLFTVVNAKIPLPKSASDGLKNLLSLCLKKEAKKRCSISDALQDPWVKDVICESDVLDKTALVDYLESQVPYDNYNVKGEEIKNFIEECPSLKPMNEETYQEISELTNLKTTSALLAKIKTEVQESKDIENEEARTSCLAFIEAMNKRIDQIA</sequence>
<dbReference type="KEGG" id="eiv:EIN_368540"/>
<dbReference type="InterPro" id="IPR011009">
    <property type="entry name" value="Kinase-like_dom_sf"/>
</dbReference>
<dbReference type="AlphaFoldDB" id="A0A0A1U3T9"/>
<proteinExistence type="predicted"/>
<evidence type="ECO:0000256" key="5">
    <source>
        <dbReference type="ARBA" id="ARBA00022840"/>
    </source>
</evidence>
<evidence type="ECO:0000256" key="3">
    <source>
        <dbReference type="ARBA" id="ARBA00022741"/>
    </source>
</evidence>
<dbReference type="GO" id="GO:0004674">
    <property type="term" value="F:protein serine/threonine kinase activity"/>
    <property type="evidence" value="ECO:0007669"/>
    <property type="project" value="UniProtKB-KW"/>
</dbReference>
<dbReference type="OMA" id="EEARTSC"/>
<keyword evidence="8" id="KW-1185">Reference proteome</keyword>
<dbReference type="RefSeq" id="XP_004255597.1">
    <property type="nucleotide sequence ID" value="XM_004255549.1"/>
</dbReference>